<feature type="domain" description="SDA1 middle" evidence="8">
    <location>
        <begin position="550"/>
        <end position="675"/>
    </location>
</feature>
<dbReference type="InterPro" id="IPR012977">
    <property type="entry name" value="SDA1_N"/>
</dbReference>
<evidence type="ECO:0000256" key="7">
    <source>
        <dbReference type="SAM" id="MobiDB-lite"/>
    </source>
</evidence>
<feature type="region of interest" description="Disordered" evidence="7">
    <location>
        <begin position="505"/>
        <end position="604"/>
    </location>
</feature>
<evidence type="ECO:0000256" key="6">
    <source>
        <dbReference type="RuleBase" id="RU365057"/>
    </source>
</evidence>
<dbReference type="EMBL" id="KV750879">
    <property type="protein sequence ID" value="OCL02812.1"/>
    <property type="molecule type" value="Genomic_DNA"/>
</dbReference>
<evidence type="ECO:0000256" key="2">
    <source>
        <dbReference type="ARBA" id="ARBA00022448"/>
    </source>
</evidence>
<feature type="compositionally biased region" description="Basic and acidic residues" evidence="7">
    <location>
        <begin position="725"/>
        <end position="741"/>
    </location>
</feature>
<gene>
    <name evidence="11" type="ORF">AOQ84DRAFT_382290</name>
</gene>
<evidence type="ECO:0000259" key="9">
    <source>
        <dbReference type="Pfam" id="PF08158"/>
    </source>
</evidence>
<feature type="compositionally biased region" description="Basic and acidic residues" evidence="7">
    <location>
        <begin position="665"/>
        <end position="682"/>
    </location>
</feature>
<evidence type="ECO:0000259" key="10">
    <source>
        <dbReference type="Pfam" id="PF21638"/>
    </source>
</evidence>
<dbReference type="Pfam" id="PF05285">
    <property type="entry name" value="SDA1_dom"/>
    <property type="match status" value="1"/>
</dbReference>
<evidence type="ECO:0000256" key="1">
    <source>
        <dbReference type="ARBA" id="ARBA00005783"/>
    </source>
</evidence>
<evidence type="ECO:0000256" key="4">
    <source>
        <dbReference type="ARBA" id="ARBA00022927"/>
    </source>
</evidence>
<dbReference type="InterPro" id="IPR016024">
    <property type="entry name" value="ARM-type_fold"/>
</dbReference>
<feature type="domain" description="SDA1 N-terminal" evidence="9">
    <location>
        <begin position="69"/>
        <end position="438"/>
    </location>
</feature>
<organism evidence="11 12">
    <name type="scientific">Glonium stellatum</name>
    <dbReference type="NCBI Taxonomy" id="574774"/>
    <lineage>
        <taxon>Eukaryota</taxon>
        <taxon>Fungi</taxon>
        <taxon>Dikarya</taxon>
        <taxon>Ascomycota</taxon>
        <taxon>Pezizomycotina</taxon>
        <taxon>Dothideomycetes</taxon>
        <taxon>Pleosporomycetidae</taxon>
        <taxon>Gloniales</taxon>
        <taxon>Gloniaceae</taxon>
        <taxon>Glonium</taxon>
    </lineage>
</organism>
<feature type="compositionally biased region" description="Basic and acidic residues" evidence="7">
    <location>
        <begin position="639"/>
        <end position="648"/>
    </location>
</feature>
<evidence type="ECO:0000259" key="8">
    <source>
        <dbReference type="Pfam" id="PF05285"/>
    </source>
</evidence>
<evidence type="ECO:0000256" key="3">
    <source>
        <dbReference type="ARBA" id="ARBA00022517"/>
    </source>
</evidence>
<dbReference type="Pfam" id="PF08158">
    <property type="entry name" value="SDA1_HEAT"/>
    <property type="match status" value="1"/>
</dbReference>
<dbReference type="InterPro" id="IPR048292">
    <property type="entry name" value="SDA1_C"/>
</dbReference>
<dbReference type="OrthoDB" id="2196187at2759"/>
<feature type="region of interest" description="Disordered" evidence="7">
    <location>
        <begin position="630"/>
        <end position="749"/>
    </location>
</feature>
<comment type="similarity">
    <text evidence="1 6">Belongs to the SDA1 family.</text>
</comment>
<protein>
    <recommendedName>
        <fullName evidence="6">Protein SDA1</fullName>
    </recommendedName>
</protein>
<dbReference type="GO" id="GO:0015031">
    <property type="term" value="P:protein transport"/>
    <property type="evidence" value="ECO:0007669"/>
    <property type="project" value="UniProtKB-KW"/>
</dbReference>
<dbReference type="PANTHER" id="PTHR12730">
    <property type="entry name" value="HSDA/SDA1-RELATED"/>
    <property type="match status" value="1"/>
</dbReference>
<keyword evidence="2 6" id="KW-0813">Transport</keyword>
<dbReference type="GO" id="GO:0042273">
    <property type="term" value="P:ribosomal large subunit biogenesis"/>
    <property type="evidence" value="ECO:0007669"/>
    <property type="project" value="UniProtKB-UniRule"/>
</dbReference>
<dbReference type="InterPro" id="IPR007949">
    <property type="entry name" value="SDA1_MD"/>
</dbReference>
<evidence type="ECO:0000313" key="11">
    <source>
        <dbReference type="EMBL" id="OCL02812.1"/>
    </source>
</evidence>
<feature type="domain" description="SDA1 C-terminal" evidence="10">
    <location>
        <begin position="698"/>
        <end position="743"/>
    </location>
</feature>
<dbReference type="Pfam" id="PF21638">
    <property type="entry name" value="SDA1_C"/>
    <property type="match status" value="1"/>
</dbReference>
<name>A0A8E2EQ30_9PEZI</name>
<reference evidence="11 12" key="1">
    <citation type="journal article" date="2016" name="Nat. Commun.">
        <title>Ectomycorrhizal ecology is imprinted in the genome of the dominant symbiotic fungus Cenococcum geophilum.</title>
        <authorList>
            <consortium name="DOE Joint Genome Institute"/>
            <person name="Peter M."/>
            <person name="Kohler A."/>
            <person name="Ohm R.A."/>
            <person name="Kuo A."/>
            <person name="Krutzmann J."/>
            <person name="Morin E."/>
            <person name="Arend M."/>
            <person name="Barry K.W."/>
            <person name="Binder M."/>
            <person name="Choi C."/>
            <person name="Clum A."/>
            <person name="Copeland A."/>
            <person name="Grisel N."/>
            <person name="Haridas S."/>
            <person name="Kipfer T."/>
            <person name="LaButti K."/>
            <person name="Lindquist E."/>
            <person name="Lipzen A."/>
            <person name="Maire R."/>
            <person name="Meier B."/>
            <person name="Mihaltcheva S."/>
            <person name="Molinier V."/>
            <person name="Murat C."/>
            <person name="Poggeler S."/>
            <person name="Quandt C.A."/>
            <person name="Sperisen C."/>
            <person name="Tritt A."/>
            <person name="Tisserant E."/>
            <person name="Crous P.W."/>
            <person name="Henrissat B."/>
            <person name="Nehls U."/>
            <person name="Egli S."/>
            <person name="Spatafora J.W."/>
            <person name="Grigoriev I.V."/>
            <person name="Martin F.M."/>
        </authorList>
    </citation>
    <scope>NUCLEOTIDE SEQUENCE [LARGE SCALE GENOMIC DNA]</scope>
    <source>
        <strain evidence="11 12">CBS 207.34</strain>
    </source>
</reference>
<evidence type="ECO:0000313" key="12">
    <source>
        <dbReference type="Proteomes" id="UP000250140"/>
    </source>
</evidence>
<feature type="compositionally biased region" description="Acidic residues" evidence="7">
    <location>
        <begin position="555"/>
        <end position="568"/>
    </location>
</feature>
<dbReference type="InterPro" id="IPR027312">
    <property type="entry name" value="Sda1"/>
</dbReference>
<sequence>MGKRKVGALEKVDADLPNLQYKIRRDPASYKDDFQNQYNQYETLRELFMQAPSAADDNGIVSLRDLIDFVSHVAECYPTITASFPDDLIQILTLHHEELEMELRDKIVGSLVLLRNKDVIDSSTLLNTIFPILVSTPSKSLRALLFQKILSDLRSSNAKTTNHRLNRTIQTVLYNLLTSDRASPKGIWAVKITRELWKRQMWTDSKAVEIMKEASLAENEKVIAGGVRFFLGGDKEREEAAEESSDEDDTVDMNKLRHQAGINKKTRKKEKEFKKAAATVKRKERKKNQPHTLNFSALHLLHDPQGFAETLFSKHLQNSKSKLNLEQKLLVLQLVSRLVGLHKLTVISLYSYFLKYLTPRQPSVTSFLASLAQSTHSLVPPDVLEPLIQKIANEFVSEAAASEVASAGLNAIREICARQPLAMNDTLLQDLVMYRKSKDKGVMMAAKGLLSLYREVGAELLKKRDRGKDAAIGLRTGELTERRYGEEAVGEIEGIELLEKWKEEERRKKREEMGLPADAASDKEMDEEDEAEDWKNWEVEEDDSDDSGGWIDVQSDGEDIEISDDEDDKPPPVKKAKVEHDVTSEHPPVEEEKATADEAKRTSKLATTRILTPADLAKLQELRLAASITKSMPSTKRRQALEARHADDPLTAAEIEAPASLSVKKTKEEKIAMAKGDRETHHQSTTAKRKEKKMAQGKSTTNKEKARQKNFLMTLGKAKGKQKRSLVDTRKALRGHIDRQKRGGRRGNR</sequence>
<dbReference type="PANTHER" id="PTHR12730:SF0">
    <property type="entry name" value="PROTEIN SDA1 HOMOLOG"/>
    <property type="match status" value="1"/>
</dbReference>
<comment type="function">
    <text evidence="6">Required for 60S pre-ribosomal subunits export to the cytoplasm.</text>
</comment>
<keyword evidence="4 6" id="KW-0653">Protein transport</keyword>
<proteinExistence type="inferred from homology"/>
<feature type="compositionally biased region" description="Basic and acidic residues" evidence="7">
    <location>
        <begin position="576"/>
        <end position="601"/>
    </location>
</feature>
<keyword evidence="12" id="KW-1185">Reference proteome</keyword>
<keyword evidence="5 6" id="KW-0539">Nucleus</keyword>
<dbReference type="AlphaFoldDB" id="A0A8E2EQ30"/>
<comment type="subcellular location">
    <subcellularLocation>
        <location evidence="6">Nucleus</location>
        <location evidence="6">Nucleolus</location>
    </subcellularLocation>
</comment>
<dbReference type="GO" id="GO:0000055">
    <property type="term" value="P:ribosomal large subunit export from nucleus"/>
    <property type="evidence" value="ECO:0007669"/>
    <property type="project" value="UniProtKB-UniRule"/>
</dbReference>
<dbReference type="SUPFAM" id="SSF48371">
    <property type="entry name" value="ARM repeat"/>
    <property type="match status" value="1"/>
</dbReference>
<accession>A0A8E2EQ30</accession>
<dbReference type="Proteomes" id="UP000250140">
    <property type="component" value="Unassembled WGS sequence"/>
</dbReference>
<evidence type="ECO:0000256" key="5">
    <source>
        <dbReference type="ARBA" id="ARBA00023242"/>
    </source>
</evidence>
<dbReference type="GO" id="GO:0005730">
    <property type="term" value="C:nucleolus"/>
    <property type="evidence" value="ECO:0007669"/>
    <property type="project" value="UniProtKB-SubCell"/>
</dbReference>
<keyword evidence="3 6" id="KW-0690">Ribosome biogenesis</keyword>